<feature type="region of interest" description="Disordered" evidence="1">
    <location>
        <begin position="1"/>
        <end position="38"/>
    </location>
</feature>
<name>A0ABU6ZD81_9FABA</name>
<protein>
    <submittedName>
        <fullName evidence="2">Uncharacterized protein</fullName>
    </submittedName>
</protein>
<feature type="compositionally biased region" description="Polar residues" evidence="1">
    <location>
        <begin position="101"/>
        <end position="110"/>
    </location>
</feature>
<dbReference type="EMBL" id="JASCZI010272077">
    <property type="protein sequence ID" value="MED6219921.1"/>
    <property type="molecule type" value="Genomic_DNA"/>
</dbReference>
<dbReference type="Proteomes" id="UP001341840">
    <property type="component" value="Unassembled WGS sequence"/>
</dbReference>
<comment type="caution">
    <text evidence="2">The sequence shown here is derived from an EMBL/GenBank/DDBJ whole genome shotgun (WGS) entry which is preliminary data.</text>
</comment>
<gene>
    <name evidence="2" type="ORF">PIB30_040297</name>
</gene>
<feature type="region of interest" description="Disordered" evidence="1">
    <location>
        <begin position="62"/>
        <end position="113"/>
    </location>
</feature>
<evidence type="ECO:0000256" key="1">
    <source>
        <dbReference type="SAM" id="MobiDB-lite"/>
    </source>
</evidence>
<evidence type="ECO:0000313" key="3">
    <source>
        <dbReference type="Proteomes" id="UP001341840"/>
    </source>
</evidence>
<proteinExistence type="predicted"/>
<sequence>MDEGWLTHTAPRAPRDGQQQDVLCPRLGVRPSIRRGSAGGLGALARATLRARPNAWLILARERKEYDNNDEDDDHDGSGNDGNNNDNDDNSGDDDKEKKSVTPQYRQTMPRTRFADARLLRPIILTFRKYRPFETT</sequence>
<organism evidence="2 3">
    <name type="scientific">Stylosanthes scabra</name>
    <dbReference type="NCBI Taxonomy" id="79078"/>
    <lineage>
        <taxon>Eukaryota</taxon>
        <taxon>Viridiplantae</taxon>
        <taxon>Streptophyta</taxon>
        <taxon>Embryophyta</taxon>
        <taxon>Tracheophyta</taxon>
        <taxon>Spermatophyta</taxon>
        <taxon>Magnoliopsida</taxon>
        <taxon>eudicotyledons</taxon>
        <taxon>Gunneridae</taxon>
        <taxon>Pentapetalae</taxon>
        <taxon>rosids</taxon>
        <taxon>fabids</taxon>
        <taxon>Fabales</taxon>
        <taxon>Fabaceae</taxon>
        <taxon>Papilionoideae</taxon>
        <taxon>50 kb inversion clade</taxon>
        <taxon>dalbergioids sensu lato</taxon>
        <taxon>Dalbergieae</taxon>
        <taxon>Pterocarpus clade</taxon>
        <taxon>Stylosanthes</taxon>
    </lineage>
</organism>
<accession>A0ABU6ZD81</accession>
<keyword evidence="3" id="KW-1185">Reference proteome</keyword>
<reference evidence="2 3" key="1">
    <citation type="journal article" date="2023" name="Plants (Basel)">
        <title>Bridging the Gap: Combining Genomics and Transcriptomics Approaches to Understand Stylosanthes scabra, an Orphan Legume from the Brazilian Caatinga.</title>
        <authorList>
            <person name="Ferreira-Neto J.R.C."/>
            <person name="da Silva M.D."/>
            <person name="Binneck E."/>
            <person name="de Melo N.F."/>
            <person name="da Silva R.H."/>
            <person name="de Melo A.L.T.M."/>
            <person name="Pandolfi V."/>
            <person name="Bustamante F.O."/>
            <person name="Brasileiro-Vidal A.C."/>
            <person name="Benko-Iseppon A.M."/>
        </authorList>
    </citation>
    <scope>NUCLEOTIDE SEQUENCE [LARGE SCALE GENOMIC DNA]</scope>
    <source>
        <tissue evidence="2">Leaves</tissue>
    </source>
</reference>
<evidence type="ECO:0000313" key="2">
    <source>
        <dbReference type="EMBL" id="MED6219921.1"/>
    </source>
</evidence>